<keyword evidence="1" id="KW-0472">Membrane</keyword>
<feature type="transmembrane region" description="Helical" evidence="1">
    <location>
        <begin position="182"/>
        <end position="202"/>
    </location>
</feature>
<dbReference type="KEGG" id="gsl:Gasu_14470"/>
<evidence type="ECO:0000313" key="2">
    <source>
        <dbReference type="EMBL" id="EME31200.1"/>
    </source>
</evidence>
<accession>M2X443</accession>
<sequence length="237" mass="26094">MALSFLVFPASCKSFVGAQLKKAVRVGRFLGNGNGPRFPAYLRPHVQCSIFSLNLSFPKLFLFSFDFPAIGGPTVTRELGGKKLKMPLVEANAGKDANVVVSSCEKTFIIEKSALIAEWLQDTEKILLTEGERNLVLERHREGVLHNGTDWCLESSTRQEESSVPIKWSSVLIVSFGKGNRLLLGFLHVVATVVVFFVSNVFQLSKIAYTFVCRVGDGIYSVSLKLSSHGNSTNFES</sequence>
<protein>
    <submittedName>
        <fullName evidence="2">Uncharacterized protein</fullName>
    </submittedName>
</protein>
<dbReference type="RefSeq" id="XP_005707720.1">
    <property type="nucleotide sequence ID" value="XM_005707663.1"/>
</dbReference>
<dbReference type="Proteomes" id="UP000030680">
    <property type="component" value="Unassembled WGS sequence"/>
</dbReference>
<evidence type="ECO:0000313" key="3">
    <source>
        <dbReference type="Proteomes" id="UP000030680"/>
    </source>
</evidence>
<dbReference type="AlphaFoldDB" id="M2X443"/>
<keyword evidence="3" id="KW-1185">Reference proteome</keyword>
<name>M2X443_GALSU</name>
<keyword evidence="1" id="KW-1133">Transmembrane helix</keyword>
<proteinExistence type="predicted"/>
<keyword evidence="1" id="KW-0812">Transmembrane</keyword>
<evidence type="ECO:0000256" key="1">
    <source>
        <dbReference type="SAM" id="Phobius"/>
    </source>
</evidence>
<reference evidence="3" key="1">
    <citation type="journal article" date="2013" name="Science">
        <title>Gene transfer from bacteria and archaea facilitated evolution of an extremophilic eukaryote.</title>
        <authorList>
            <person name="Schonknecht G."/>
            <person name="Chen W.H."/>
            <person name="Ternes C.M."/>
            <person name="Barbier G.G."/>
            <person name="Shrestha R.P."/>
            <person name="Stanke M."/>
            <person name="Brautigam A."/>
            <person name="Baker B.J."/>
            <person name="Banfield J.F."/>
            <person name="Garavito R.M."/>
            <person name="Carr K."/>
            <person name="Wilkerson C."/>
            <person name="Rensing S.A."/>
            <person name="Gagneul D."/>
            <person name="Dickenson N.E."/>
            <person name="Oesterhelt C."/>
            <person name="Lercher M.J."/>
            <person name="Weber A.P."/>
        </authorList>
    </citation>
    <scope>NUCLEOTIDE SEQUENCE [LARGE SCALE GENOMIC DNA]</scope>
    <source>
        <strain evidence="3">074W</strain>
    </source>
</reference>
<organism evidence="2 3">
    <name type="scientific">Galdieria sulphuraria</name>
    <name type="common">Red alga</name>
    <dbReference type="NCBI Taxonomy" id="130081"/>
    <lineage>
        <taxon>Eukaryota</taxon>
        <taxon>Rhodophyta</taxon>
        <taxon>Bangiophyceae</taxon>
        <taxon>Galdieriales</taxon>
        <taxon>Galdieriaceae</taxon>
        <taxon>Galdieria</taxon>
    </lineage>
</organism>
<dbReference type="EMBL" id="KB454493">
    <property type="protein sequence ID" value="EME31200.1"/>
    <property type="molecule type" value="Genomic_DNA"/>
</dbReference>
<gene>
    <name evidence="2" type="ORF">Gasu_14470</name>
</gene>
<dbReference type="GeneID" id="17089867"/>
<dbReference type="OrthoDB" id="10443563at2759"/>
<dbReference type="Gramene" id="EME31200">
    <property type="protein sequence ID" value="EME31200"/>
    <property type="gene ID" value="Gasu_14470"/>
</dbReference>